<feature type="domain" description="WRKY" evidence="7">
    <location>
        <begin position="1"/>
        <end position="64"/>
    </location>
</feature>
<dbReference type="EMBL" id="AM262954">
    <property type="protein sequence ID" value="CAK18880.1"/>
    <property type="molecule type" value="mRNA"/>
</dbReference>
<dbReference type="InterPro" id="IPR036576">
    <property type="entry name" value="WRKY_dom_sf"/>
</dbReference>
<dbReference type="SMART" id="SM00774">
    <property type="entry name" value="WRKY"/>
    <property type="match status" value="1"/>
</dbReference>
<evidence type="ECO:0000256" key="6">
    <source>
        <dbReference type="SAM" id="MobiDB-lite"/>
    </source>
</evidence>
<evidence type="ECO:0000259" key="7">
    <source>
        <dbReference type="PROSITE" id="PS50811"/>
    </source>
</evidence>
<dbReference type="SUPFAM" id="SSF118290">
    <property type="entry name" value="WRKY DNA-binding domain"/>
    <property type="match status" value="1"/>
</dbReference>
<keyword evidence="4" id="KW-0804">Transcription</keyword>
<feature type="non-terminal residue" evidence="8">
    <location>
        <position position="160"/>
    </location>
</feature>
<dbReference type="InterPro" id="IPR044810">
    <property type="entry name" value="WRKY_plant"/>
</dbReference>
<reference evidence="8" key="1">
    <citation type="submission" date="2006-05" db="EMBL/GenBank/DDBJ databases">
        <title>Gene induction by ozone treatment in Phillyrea latifolia L.</title>
        <authorList>
            <person name="Ciaffi M."/>
            <person name="Tanzarella O.A."/>
            <person name="Paolacci A."/>
            <person name="Badiani M."/>
            <person name="Porceddu E."/>
        </authorList>
    </citation>
    <scope>NUCLEOTIDE SEQUENCE</scope>
    <source>
        <tissue evidence="8">Leaf</tissue>
    </source>
</reference>
<dbReference type="GO" id="GO:0043565">
    <property type="term" value="F:sequence-specific DNA binding"/>
    <property type="evidence" value="ECO:0007669"/>
    <property type="project" value="InterPro"/>
</dbReference>
<keyword evidence="3" id="KW-0238">DNA-binding</keyword>
<name>A1IW44_9LAMI</name>
<proteinExistence type="evidence at transcript level"/>
<dbReference type="GO" id="GO:0005634">
    <property type="term" value="C:nucleus"/>
    <property type="evidence" value="ECO:0007669"/>
    <property type="project" value="UniProtKB-SubCell"/>
</dbReference>
<feature type="compositionally biased region" description="Polar residues" evidence="6">
    <location>
        <begin position="71"/>
        <end position="82"/>
    </location>
</feature>
<evidence type="ECO:0000256" key="5">
    <source>
        <dbReference type="ARBA" id="ARBA00023242"/>
    </source>
</evidence>
<dbReference type="Pfam" id="PF03106">
    <property type="entry name" value="WRKY"/>
    <property type="match status" value="1"/>
</dbReference>
<dbReference type="PANTHER" id="PTHR31221:SF1">
    <property type="entry name" value="WRKY TRANSCRIPTION FACTOR 33-RELATED"/>
    <property type="match status" value="1"/>
</dbReference>
<organism evidence="8">
    <name type="scientific">Phillyrea latifolia</name>
    <dbReference type="NCBI Taxonomy" id="126558"/>
    <lineage>
        <taxon>Eukaryota</taxon>
        <taxon>Viridiplantae</taxon>
        <taxon>Streptophyta</taxon>
        <taxon>Embryophyta</taxon>
        <taxon>Tracheophyta</taxon>
        <taxon>Spermatophyta</taxon>
        <taxon>Magnoliopsida</taxon>
        <taxon>eudicotyledons</taxon>
        <taxon>Gunneridae</taxon>
        <taxon>Pentapetalae</taxon>
        <taxon>asterids</taxon>
        <taxon>lamiids</taxon>
        <taxon>Lamiales</taxon>
        <taxon>Oleaceae</taxon>
        <taxon>Oleeae</taxon>
        <taxon>Phillyrea</taxon>
    </lineage>
</organism>
<accession>A1IW44</accession>
<dbReference type="GO" id="GO:0003700">
    <property type="term" value="F:DNA-binding transcription factor activity"/>
    <property type="evidence" value="ECO:0007669"/>
    <property type="project" value="InterPro"/>
</dbReference>
<feature type="non-terminal residue" evidence="8">
    <location>
        <position position="1"/>
    </location>
</feature>
<comment type="subcellular location">
    <subcellularLocation>
        <location evidence="1">Nucleus</location>
    </subcellularLocation>
</comment>
<evidence type="ECO:0000256" key="1">
    <source>
        <dbReference type="ARBA" id="ARBA00004123"/>
    </source>
</evidence>
<evidence type="ECO:0000256" key="4">
    <source>
        <dbReference type="ARBA" id="ARBA00023163"/>
    </source>
</evidence>
<dbReference type="PROSITE" id="PS50811">
    <property type="entry name" value="WRKY"/>
    <property type="match status" value="1"/>
</dbReference>
<dbReference type="AlphaFoldDB" id="A1IW44"/>
<dbReference type="InterPro" id="IPR003657">
    <property type="entry name" value="WRKY_dom"/>
</dbReference>
<keyword evidence="2" id="KW-0805">Transcription regulation</keyword>
<sequence>RGRGMGDDGYRWRFYGQKVVKGNPPPGGYYKCTYPACPVRGHVAHDLTPGVITPYEGPHNHDVPGAARGSGSHSINTPMPSKNNGNGGAGGTAIRPGAMTHHNNNNAMNKKGIHNLRLPSSEGQAFFTGEMLQPRGGSGPGYSGPGNAMLYMSLCQNALS</sequence>
<gene>
    <name evidence="8" type="primary">ophh-84</name>
</gene>
<dbReference type="Gene3D" id="2.20.25.80">
    <property type="entry name" value="WRKY domain"/>
    <property type="match status" value="1"/>
</dbReference>
<feature type="region of interest" description="Disordered" evidence="6">
    <location>
        <begin position="65"/>
        <end position="89"/>
    </location>
</feature>
<evidence type="ECO:0000313" key="8">
    <source>
        <dbReference type="EMBL" id="CAK18880.1"/>
    </source>
</evidence>
<keyword evidence="5" id="KW-0539">Nucleus</keyword>
<evidence type="ECO:0000256" key="2">
    <source>
        <dbReference type="ARBA" id="ARBA00023015"/>
    </source>
</evidence>
<evidence type="ECO:0000256" key="3">
    <source>
        <dbReference type="ARBA" id="ARBA00023125"/>
    </source>
</evidence>
<protein>
    <submittedName>
        <fullName evidence="8">WRKY transcription factor</fullName>
    </submittedName>
</protein>
<dbReference type="PANTHER" id="PTHR31221">
    <property type="entry name" value="WRKY TRANSCRIPTION FACTOR PROTEIN 1-RELATED"/>
    <property type="match status" value="1"/>
</dbReference>